<dbReference type="EMBL" id="BMAO01027004">
    <property type="protein sequence ID" value="GFR13890.1"/>
    <property type="molecule type" value="Genomic_DNA"/>
</dbReference>
<evidence type="ECO:0000259" key="1">
    <source>
        <dbReference type="Pfam" id="PF08563"/>
    </source>
</evidence>
<reference evidence="2" key="1">
    <citation type="submission" date="2020-07" db="EMBL/GenBank/DDBJ databases">
        <title>Multicomponent nature underlies the extraordinary mechanical properties of spider dragline silk.</title>
        <authorList>
            <person name="Kono N."/>
            <person name="Nakamura H."/>
            <person name="Mori M."/>
            <person name="Yoshida Y."/>
            <person name="Ohtoshi R."/>
            <person name="Malay A.D."/>
            <person name="Moran D.A.P."/>
            <person name="Tomita M."/>
            <person name="Numata K."/>
            <person name="Arakawa K."/>
        </authorList>
    </citation>
    <scope>NUCLEOTIDE SEQUENCE</scope>
</reference>
<sequence length="50" mass="5773">RMGDGTVEEPLSSQESLPLSQETFDYLWEEYVIADQFHSLERIPSLENVS</sequence>
<proteinExistence type="predicted"/>
<feature type="non-terminal residue" evidence="2">
    <location>
        <position position="1"/>
    </location>
</feature>
<evidence type="ECO:0000313" key="3">
    <source>
        <dbReference type="Proteomes" id="UP000887116"/>
    </source>
</evidence>
<protein>
    <recommendedName>
        <fullName evidence="1">p53 transactivation domain-containing protein</fullName>
    </recommendedName>
</protein>
<evidence type="ECO:0000313" key="2">
    <source>
        <dbReference type="EMBL" id="GFR13890.1"/>
    </source>
</evidence>
<comment type="caution">
    <text evidence="2">The sequence shown here is derived from an EMBL/GenBank/DDBJ whole genome shotgun (WGS) entry which is preliminary data.</text>
</comment>
<accession>A0A8X6IZ34</accession>
<dbReference type="InterPro" id="IPR013872">
    <property type="entry name" value="p53_transactivation_domain"/>
</dbReference>
<keyword evidence="3" id="KW-1185">Reference proteome</keyword>
<feature type="domain" description="p53 transactivation" evidence="1">
    <location>
        <begin position="15"/>
        <end position="29"/>
    </location>
</feature>
<dbReference type="AlphaFoldDB" id="A0A8X6IZ34"/>
<dbReference type="Pfam" id="PF08563">
    <property type="entry name" value="P53_TAD"/>
    <property type="match status" value="1"/>
</dbReference>
<dbReference type="Proteomes" id="UP000887116">
    <property type="component" value="Unassembled WGS sequence"/>
</dbReference>
<name>A0A8X6IZ34_TRICU</name>
<organism evidence="2 3">
    <name type="scientific">Trichonephila clavata</name>
    <name type="common">Joro spider</name>
    <name type="synonym">Nephila clavata</name>
    <dbReference type="NCBI Taxonomy" id="2740835"/>
    <lineage>
        <taxon>Eukaryota</taxon>
        <taxon>Metazoa</taxon>
        <taxon>Ecdysozoa</taxon>
        <taxon>Arthropoda</taxon>
        <taxon>Chelicerata</taxon>
        <taxon>Arachnida</taxon>
        <taxon>Araneae</taxon>
        <taxon>Araneomorphae</taxon>
        <taxon>Entelegynae</taxon>
        <taxon>Araneoidea</taxon>
        <taxon>Nephilidae</taxon>
        <taxon>Trichonephila</taxon>
    </lineage>
</organism>
<gene>
    <name evidence="2" type="ORF">TNCT_154681</name>
</gene>